<evidence type="ECO:0000259" key="1">
    <source>
        <dbReference type="Pfam" id="PF16924"/>
    </source>
</evidence>
<dbReference type="EMBL" id="DXGH01000038">
    <property type="protein sequence ID" value="HIW81269.1"/>
    <property type="molecule type" value="Genomic_DNA"/>
</dbReference>
<protein>
    <submittedName>
        <fullName evidence="2">Dipicolinate synthase subunit DpsA</fullName>
    </submittedName>
</protein>
<dbReference type="Proteomes" id="UP000824265">
    <property type="component" value="Unassembled WGS sequence"/>
</dbReference>
<evidence type="ECO:0000313" key="3">
    <source>
        <dbReference type="Proteomes" id="UP000824265"/>
    </source>
</evidence>
<organism evidence="2 3">
    <name type="scientific">Candidatus Acetatifactor stercoripullorum</name>
    <dbReference type="NCBI Taxonomy" id="2838414"/>
    <lineage>
        <taxon>Bacteria</taxon>
        <taxon>Bacillati</taxon>
        <taxon>Bacillota</taxon>
        <taxon>Clostridia</taxon>
        <taxon>Lachnospirales</taxon>
        <taxon>Lachnospiraceae</taxon>
        <taxon>Acetatifactor</taxon>
    </lineage>
</organism>
<dbReference type="Gene3D" id="3.40.50.720">
    <property type="entry name" value="NAD(P)-binding Rossmann-like Domain"/>
    <property type="match status" value="1"/>
</dbReference>
<name>A0A9D1UB07_9FIRM</name>
<proteinExistence type="predicted"/>
<gene>
    <name evidence="2" type="primary">dpsA</name>
    <name evidence="2" type="ORF">H9742_07020</name>
</gene>
<dbReference type="InterPro" id="IPR031629">
    <property type="entry name" value="DpaA_N"/>
</dbReference>
<reference evidence="2" key="2">
    <citation type="submission" date="2021-04" db="EMBL/GenBank/DDBJ databases">
        <authorList>
            <person name="Gilroy R."/>
        </authorList>
    </citation>
    <scope>NUCLEOTIDE SEQUENCE</scope>
    <source>
        <strain evidence="2">CHK195-6426</strain>
    </source>
</reference>
<dbReference type="InterPro" id="IPR036291">
    <property type="entry name" value="NAD(P)-bd_dom_sf"/>
</dbReference>
<reference evidence="2" key="1">
    <citation type="journal article" date="2021" name="PeerJ">
        <title>Extensive microbial diversity within the chicken gut microbiome revealed by metagenomics and culture.</title>
        <authorList>
            <person name="Gilroy R."/>
            <person name="Ravi A."/>
            <person name="Getino M."/>
            <person name="Pursley I."/>
            <person name="Horton D.L."/>
            <person name="Alikhan N.F."/>
            <person name="Baker D."/>
            <person name="Gharbi K."/>
            <person name="Hall N."/>
            <person name="Watson M."/>
            <person name="Adriaenssens E.M."/>
            <person name="Foster-Nyarko E."/>
            <person name="Jarju S."/>
            <person name="Secka A."/>
            <person name="Antonio M."/>
            <person name="Oren A."/>
            <person name="Chaudhuri R.R."/>
            <person name="La Ragione R."/>
            <person name="Hildebrand F."/>
            <person name="Pallen M.J."/>
        </authorList>
    </citation>
    <scope>NUCLEOTIDE SEQUENCE</scope>
    <source>
        <strain evidence="2">CHK195-6426</strain>
    </source>
</reference>
<dbReference type="Pfam" id="PF16924">
    <property type="entry name" value="DpaA_N"/>
    <property type="match status" value="1"/>
</dbReference>
<sequence length="299" mass="33081">MIVEKGRRQQKLSKWKKFDIAIIGGDRRTACMAPVFLEKGYRVIACGVSKTPENANIHQTQELREAVENTAVLVFGIPFEKEGHIFFQEPMPPVSLAELQRLLRRHQEIFGGVIPESFRQHCEEREIGCFDFMKDEALTIFNAIATAEGAVLEALLHKDTSLHHSECLVLGYGRCGRVLAQKLKGLDARVSVCSRSLKELASAEAMGLSTLLLPRLKQEISSFEYVFNTIPALVLTRDCLKNFPAKGLIIDIASNQGGVDYEAAESLGIPARYCPGLPGKYAGASSARRLAQYVTDKIS</sequence>
<dbReference type="AlphaFoldDB" id="A0A9D1UB07"/>
<feature type="domain" description="Dipicolinate synthase subunit A N-terminal" evidence="1">
    <location>
        <begin position="20"/>
        <end position="133"/>
    </location>
</feature>
<evidence type="ECO:0000313" key="2">
    <source>
        <dbReference type="EMBL" id="HIW81269.1"/>
    </source>
</evidence>
<accession>A0A9D1UB07</accession>
<dbReference type="NCBIfam" id="NF006162">
    <property type="entry name" value="PRK08306.1"/>
    <property type="match status" value="1"/>
</dbReference>
<comment type="caution">
    <text evidence="2">The sequence shown here is derived from an EMBL/GenBank/DDBJ whole genome shotgun (WGS) entry which is preliminary data.</text>
</comment>
<dbReference type="SUPFAM" id="SSF51735">
    <property type="entry name" value="NAD(P)-binding Rossmann-fold domains"/>
    <property type="match status" value="1"/>
</dbReference>